<dbReference type="GO" id="GO:0005506">
    <property type="term" value="F:iron ion binding"/>
    <property type="evidence" value="ECO:0007669"/>
    <property type="project" value="TreeGrafter"/>
</dbReference>
<dbReference type="PANTHER" id="PTHR35177">
    <property type="entry name" value="HYDROGENASE MATURATION FACTOR HYBG"/>
    <property type="match status" value="1"/>
</dbReference>
<dbReference type="GeneID" id="36833307"/>
<dbReference type="Pfam" id="PF01455">
    <property type="entry name" value="HupF_HypC"/>
    <property type="match status" value="1"/>
</dbReference>
<evidence type="ECO:0000313" key="2">
    <source>
        <dbReference type="EMBL" id="AWR95548.1"/>
    </source>
</evidence>
<dbReference type="RefSeq" id="WP_110271426.1">
    <property type="nucleotide sequence ID" value="NZ_CP029289.2"/>
</dbReference>
<dbReference type="Gene3D" id="2.30.30.140">
    <property type="match status" value="1"/>
</dbReference>
<evidence type="ECO:0000313" key="3">
    <source>
        <dbReference type="Proteomes" id="UP000248044"/>
    </source>
</evidence>
<protein>
    <submittedName>
        <fullName evidence="2">Hydrogenase accessory protein</fullName>
    </submittedName>
</protein>
<sequence>MSNFDPYDMAYIGRIIEIKDGTAIVDFNGIRRDIELGLIEAKEGDYILVHAGYAIKKVKKEDIENELKNMLNKIKD</sequence>
<evidence type="ECO:0000256" key="1">
    <source>
        <dbReference type="ARBA" id="ARBA00006018"/>
    </source>
</evidence>
<proteinExistence type="inferred from homology"/>
<keyword evidence="3" id="KW-1185">Reference proteome</keyword>
<dbReference type="KEGG" id="abri:DFR85_14085"/>
<dbReference type="PANTHER" id="PTHR35177:SF2">
    <property type="entry name" value="HYDROGENASE MATURATION FACTOR HYBG"/>
    <property type="match status" value="1"/>
</dbReference>
<dbReference type="GO" id="GO:1902670">
    <property type="term" value="F:carbon dioxide binding"/>
    <property type="evidence" value="ECO:0007669"/>
    <property type="project" value="TreeGrafter"/>
</dbReference>
<dbReference type="EMBL" id="CP029289">
    <property type="protein sequence ID" value="AWR95548.1"/>
    <property type="molecule type" value="Genomic_DNA"/>
</dbReference>
<dbReference type="AlphaFoldDB" id="A0A2U9IHM7"/>
<organism evidence="2 3">
    <name type="scientific">Acidianus brierleyi</name>
    <dbReference type="NCBI Taxonomy" id="41673"/>
    <lineage>
        <taxon>Archaea</taxon>
        <taxon>Thermoproteota</taxon>
        <taxon>Thermoprotei</taxon>
        <taxon>Sulfolobales</taxon>
        <taxon>Sulfolobaceae</taxon>
        <taxon>Acidianus</taxon>
    </lineage>
</organism>
<dbReference type="Proteomes" id="UP000248044">
    <property type="component" value="Chromosome"/>
</dbReference>
<accession>A0A2U9IHM7</accession>
<dbReference type="GO" id="GO:0051604">
    <property type="term" value="P:protein maturation"/>
    <property type="evidence" value="ECO:0007669"/>
    <property type="project" value="TreeGrafter"/>
</dbReference>
<dbReference type="SUPFAM" id="SSF159127">
    <property type="entry name" value="HupF/HypC-like"/>
    <property type="match status" value="1"/>
</dbReference>
<dbReference type="InterPro" id="IPR001109">
    <property type="entry name" value="Hydrogenase_HupF/HypC"/>
</dbReference>
<dbReference type="OrthoDB" id="43695at2157"/>
<dbReference type="NCBIfam" id="TIGR00074">
    <property type="entry name" value="hypC_hupF"/>
    <property type="match status" value="1"/>
</dbReference>
<comment type="similarity">
    <text evidence="1">Belongs to the HupF/HypC family.</text>
</comment>
<reference evidence="2 3" key="1">
    <citation type="submission" date="2018-05" db="EMBL/GenBank/DDBJ databases">
        <title>Complete Genome Sequences of Extremely Thermoacidophilic, Metal-Mobilizing Type-Strain Members of the Archaeal Family Sulfolobaceae: Acidianus brierleyi DSM-1651T, Acidianus sulfidivorans DSM-18786T, Metallosphaera hakonensis DSM-7519T, and Metallosphaera prunae DSM-10039T.</title>
        <authorList>
            <person name="Counts J.A."/>
            <person name="Kelly R.M."/>
        </authorList>
    </citation>
    <scope>NUCLEOTIDE SEQUENCE [LARGE SCALE GENOMIC DNA]</scope>
    <source>
        <strain evidence="2 3">DSM 1651</strain>
    </source>
</reference>
<name>A0A2U9IHM7_9CREN</name>
<gene>
    <name evidence="2" type="ORF">DFR85_14085</name>
</gene>